<comment type="caution">
    <text evidence="1">The sequence shown here is derived from an EMBL/GenBank/DDBJ whole genome shotgun (WGS) entry which is preliminary data.</text>
</comment>
<reference evidence="1 2" key="1">
    <citation type="submission" date="2021-07" db="EMBL/GenBank/DDBJ databases">
        <title>Paenibacillus radiodurans sp. nov., isolated from the southeastern edge of Tengger Desert.</title>
        <authorList>
            <person name="Zhang G."/>
        </authorList>
    </citation>
    <scope>NUCLEOTIDE SEQUENCE [LARGE SCALE GENOMIC DNA]</scope>
    <source>
        <strain evidence="1 2">CCM 7311</strain>
    </source>
</reference>
<keyword evidence="2" id="KW-1185">Reference proteome</keyword>
<accession>A0ABS7CK50</accession>
<dbReference type="Proteomes" id="UP001519887">
    <property type="component" value="Unassembled WGS sequence"/>
</dbReference>
<feature type="non-terminal residue" evidence="1">
    <location>
        <position position="1"/>
    </location>
</feature>
<protein>
    <submittedName>
        <fullName evidence="1">Uncharacterized protein</fullName>
    </submittedName>
</protein>
<dbReference type="EMBL" id="JAHZIK010002836">
    <property type="protein sequence ID" value="MBW7461301.1"/>
    <property type="molecule type" value="Genomic_DNA"/>
</dbReference>
<proteinExistence type="predicted"/>
<evidence type="ECO:0000313" key="2">
    <source>
        <dbReference type="Proteomes" id="UP001519887"/>
    </source>
</evidence>
<organism evidence="1 2">
    <name type="scientific">Paenibacillus sepulcri</name>
    <dbReference type="NCBI Taxonomy" id="359917"/>
    <lineage>
        <taxon>Bacteria</taxon>
        <taxon>Bacillati</taxon>
        <taxon>Bacillota</taxon>
        <taxon>Bacilli</taxon>
        <taxon>Bacillales</taxon>
        <taxon>Paenibacillaceae</taxon>
        <taxon>Paenibacillus</taxon>
    </lineage>
</organism>
<gene>
    <name evidence="1" type="ORF">K0U00_45315</name>
</gene>
<name>A0ABS7CK50_9BACL</name>
<evidence type="ECO:0000313" key="1">
    <source>
        <dbReference type="EMBL" id="MBW7461301.1"/>
    </source>
</evidence>
<sequence>LLFFIPSGEVWDAGYTDKLSSSHCVMPYKFVYPNGHPGPQLSADGITTINDLDGVEMFVWDCNRPESDQCRLKFKRNGGIFEFEYFADPGVVSFRSQDGITLGLMTNGQYMLADHDLPFSGPFGLTRFVFDFLLSPADLQITDENGLATGRFGSQLHAGIPDSHPCYLIPGAYLLPENVPLSRKIVGTGAGTYTYNSILPNGLSIVIS</sequence>
<feature type="non-terminal residue" evidence="1">
    <location>
        <position position="208"/>
    </location>
</feature>